<feature type="compositionally biased region" description="Low complexity" evidence="1">
    <location>
        <begin position="12"/>
        <end position="26"/>
    </location>
</feature>
<evidence type="ECO:0000313" key="2">
    <source>
        <dbReference type="EMBL" id="GIE10359.1"/>
    </source>
</evidence>
<reference evidence="2" key="1">
    <citation type="submission" date="2021-01" db="EMBL/GenBank/DDBJ databases">
        <title>Whole genome shotgun sequence of Actinoplanes ferrugineus NBRC 15555.</title>
        <authorList>
            <person name="Komaki H."/>
            <person name="Tamura T."/>
        </authorList>
    </citation>
    <scope>NUCLEOTIDE SEQUENCE</scope>
    <source>
        <strain evidence="2">NBRC 15555</strain>
    </source>
</reference>
<dbReference type="Proteomes" id="UP000598174">
    <property type="component" value="Unassembled WGS sequence"/>
</dbReference>
<evidence type="ECO:0000313" key="3">
    <source>
        <dbReference type="Proteomes" id="UP000598174"/>
    </source>
</evidence>
<protein>
    <recommendedName>
        <fullName evidence="4">DUF3558 domain-containing protein</fullName>
    </recommendedName>
</protein>
<sequence>MSGCGGSDKPTASPASAPAVAASQAGVAGGRYRAPDDLCKIIDDQALTAKFGPLIDAEKGPGRTGSGLSITRCEREYGKTGARVGVLVEANVSDTSSMQSQFDGLKKAGDSGGDKQTDVPGLGQGAYSYDDPLTGPHLAVYDGNLYLTIAVLSKSGPAVDDALISTAKGTMARLKG</sequence>
<dbReference type="AlphaFoldDB" id="A0A919J0U8"/>
<dbReference type="EMBL" id="BOMM01000016">
    <property type="protein sequence ID" value="GIE10359.1"/>
    <property type="molecule type" value="Genomic_DNA"/>
</dbReference>
<name>A0A919J0U8_9ACTN</name>
<accession>A0A919J0U8</accession>
<evidence type="ECO:0008006" key="4">
    <source>
        <dbReference type="Google" id="ProtNLM"/>
    </source>
</evidence>
<keyword evidence="3" id="KW-1185">Reference proteome</keyword>
<feature type="compositionally biased region" description="Basic and acidic residues" evidence="1">
    <location>
        <begin position="104"/>
        <end position="117"/>
    </location>
</feature>
<feature type="region of interest" description="Disordered" evidence="1">
    <location>
        <begin position="96"/>
        <end position="124"/>
    </location>
</feature>
<organism evidence="2 3">
    <name type="scientific">Paractinoplanes ferrugineus</name>
    <dbReference type="NCBI Taxonomy" id="113564"/>
    <lineage>
        <taxon>Bacteria</taxon>
        <taxon>Bacillati</taxon>
        <taxon>Actinomycetota</taxon>
        <taxon>Actinomycetes</taxon>
        <taxon>Micromonosporales</taxon>
        <taxon>Micromonosporaceae</taxon>
        <taxon>Paractinoplanes</taxon>
    </lineage>
</organism>
<comment type="caution">
    <text evidence="2">The sequence shown here is derived from an EMBL/GenBank/DDBJ whole genome shotgun (WGS) entry which is preliminary data.</text>
</comment>
<gene>
    <name evidence="2" type="ORF">Afe05nite_21990</name>
</gene>
<feature type="region of interest" description="Disordered" evidence="1">
    <location>
        <begin position="1"/>
        <end position="27"/>
    </location>
</feature>
<proteinExistence type="predicted"/>
<evidence type="ECO:0000256" key="1">
    <source>
        <dbReference type="SAM" id="MobiDB-lite"/>
    </source>
</evidence>